<dbReference type="Pfam" id="PF00072">
    <property type="entry name" value="Response_reg"/>
    <property type="match status" value="3"/>
</dbReference>
<dbReference type="InterPro" id="IPR004358">
    <property type="entry name" value="Sig_transdc_His_kin-like_C"/>
</dbReference>
<dbReference type="CDD" id="cd06225">
    <property type="entry name" value="HAMP"/>
    <property type="match status" value="1"/>
</dbReference>
<evidence type="ECO:0000313" key="15">
    <source>
        <dbReference type="Proteomes" id="UP000242818"/>
    </source>
</evidence>
<feature type="domain" description="Histidine kinase" evidence="11">
    <location>
        <begin position="653"/>
        <end position="873"/>
    </location>
</feature>
<dbReference type="PROSITE" id="PS50885">
    <property type="entry name" value="HAMP"/>
    <property type="match status" value="1"/>
</dbReference>
<dbReference type="InterPro" id="IPR003018">
    <property type="entry name" value="GAF"/>
</dbReference>
<dbReference type="Pfam" id="PF02518">
    <property type="entry name" value="HATPase_c"/>
    <property type="match status" value="1"/>
</dbReference>
<dbReference type="SUPFAM" id="SSF47384">
    <property type="entry name" value="Homodimeric domain of signal transducing histidine kinase"/>
    <property type="match status" value="1"/>
</dbReference>
<dbReference type="Gene3D" id="1.10.287.130">
    <property type="match status" value="1"/>
</dbReference>
<dbReference type="Gene3D" id="3.30.565.10">
    <property type="entry name" value="Histidine kinase-like ATPase, C-terminal domain"/>
    <property type="match status" value="1"/>
</dbReference>
<keyword evidence="15" id="KW-1185">Reference proteome</keyword>
<keyword evidence="5" id="KW-0808">Transferase</keyword>
<feature type="coiled-coil region" evidence="9">
    <location>
        <begin position="553"/>
        <end position="622"/>
    </location>
</feature>
<dbReference type="PRINTS" id="PR00344">
    <property type="entry name" value="BCTRLSENSOR"/>
</dbReference>
<dbReference type="InterPro" id="IPR001789">
    <property type="entry name" value="Sig_transdc_resp-reg_receiver"/>
</dbReference>
<accession>A0A1C4CBN3</accession>
<keyword evidence="6 14" id="KW-0418">Kinase</keyword>
<evidence type="ECO:0000259" key="13">
    <source>
        <dbReference type="PROSITE" id="PS50885"/>
    </source>
</evidence>
<dbReference type="Pfam" id="PF00672">
    <property type="entry name" value="HAMP"/>
    <property type="match status" value="1"/>
</dbReference>
<evidence type="ECO:0000256" key="6">
    <source>
        <dbReference type="ARBA" id="ARBA00022777"/>
    </source>
</evidence>
<evidence type="ECO:0000256" key="2">
    <source>
        <dbReference type="ARBA" id="ARBA00004370"/>
    </source>
</evidence>
<dbReference type="InterPro" id="IPR036890">
    <property type="entry name" value="HATPase_C_sf"/>
</dbReference>
<feature type="modified residue" description="4-aspartylphosphate" evidence="8">
    <location>
        <position position="976"/>
    </location>
</feature>
<evidence type="ECO:0000256" key="7">
    <source>
        <dbReference type="ARBA" id="ARBA00023012"/>
    </source>
</evidence>
<proteinExistence type="predicted"/>
<dbReference type="SMART" id="SM00448">
    <property type="entry name" value="REC"/>
    <property type="match status" value="3"/>
</dbReference>
<gene>
    <name evidence="14" type="ORF">GA0116948_10447</name>
</gene>
<keyword evidence="9" id="KW-0175">Coiled coil</keyword>
<dbReference type="Pfam" id="PF13185">
    <property type="entry name" value="GAF_2"/>
    <property type="match status" value="1"/>
</dbReference>
<keyword evidence="10" id="KW-1133">Transmembrane helix</keyword>
<dbReference type="InterPro" id="IPR003594">
    <property type="entry name" value="HATPase_dom"/>
</dbReference>
<dbReference type="CDD" id="cd00082">
    <property type="entry name" value="HisKA"/>
    <property type="match status" value="1"/>
</dbReference>
<evidence type="ECO:0000256" key="5">
    <source>
        <dbReference type="ARBA" id="ARBA00022679"/>
    </source>
</evidence>
<sequence>MVYFSVQLLFRQTEEVKAVQQLRVGVAETIGIMNIVDELQKERRYTVRYYFSHSDNVNEMLLQRSKTDAAINNLETKLQIPATNFENNSLLALLNAKRKLMDNNEMSQHAAMQYFSAIILRLNGLVINNLPDIPAARQLNPYLRAKNILSQMTTYLGIMRLDLYMLLVKGSNDFADVEQMQSNLEIYNSLLAEFDEQAPSEIKVAWQRASENDAYHTTMDVIGRFISSRQIDQAMQPENWWANSINGLRPLKEVETNLIANINSSTGKIYDRQSYLRIRSFIILILLIGLVLYIIGSTLRNMAAQLRELEGAAIRIARGATGVKLPAYTRDSIGQLTKAFAQIDQHNVQLAQAANDIGQGRLNVVIKPRSAEDLLGQALVRMRNDLKAYQDNNNQALWVQTGLNELSEKLIVENDLQSLGKVALHTLANYLQAHVGVLYIRNQQWLEFSAGYALNERFPVPEHIAIGKTLLGEAAEKRQVLLLQHTADDFIRISSATAETMPAHTLIVPLLHNRQVEGVVELGATQPFASGTKEYVEEAAGSIAIALQSARGRLRMQELLEETQSQTEELQTQHSELEALNKELSFQTQKLQASDEELRVQQEELQQNNAELTARSRLLEEMNQVITARNLDIQRQAEALTQSTRYKSEFMANMSHELRTPLNSILLLSRLLEENHGRNLNEEQVEYAQVILKSGKGLLSLIDEILDLSKIESGKMELEYQPVKLALLLEDLKALYNPMAREKGLEIFWELQEGTPEFIETDRQRLDQVLKNLLSNALKFTQKGGIYLQVSALGAEEVQFRVKDTGIGIPLEKQDVIFEAFRQADGTTRRQFGGTGLGLSISREITKLLGGRIAVESVPEEGSTFIVVVPIAKPAVLPVAPAPVVAAPERVVQPVSVAQAEPAHYIADFIPEPVPDDRAQLHAGDKIILIIEDDRAFAKALLDYTRARGYKGLVAVRGDQGIQLAREFRPLGILLDIMLPIKDGWQVMDALKSDPLTRPIPVHMMSSMEMKKESLNHGAIDFINKPVAFEQLPDVFAKLEYVLNKHPKKVLIVEENAQHAKALAYFLGTYQVNTEIIERLDDGLKLLLEKDIDCVILDMGIPDPRIYETLEALKVSAGMESVPVVIFTGKNLSKLEEQRIHQYADSIVIKTAHSYQRILDEISLFLHLVEEQNISATPRSKSPMGNGLNEVLNGKTVLVADDDVRNIYSLTKSLEKHHMNVISAIDGKEALDQLELHPVDIVLMDMMMPEMDGYETIAHIRDNHKWRQLPVIAVTAKVMMGDREKCIAAGASDYISKPVDVDQLLSLLRVWLYDKGKKY</sequence>
<feature type="modified residue" description="4-aspartylphosphate" evidence="8">
    <location>
        <position position="1098"/>
    </location>
</feature>
<feature type="domain" description="Response regulatory" evidence="12">
    <location>
        <begin position="1049"/>
        <end position="1165"/>
    </location>
</feature>
<keyword evidence="10" id="KW-0812">Transmembrane</keyword>
<dbReference type="Pfam" id="PF08376">
    <property type="entry name" value="NIT"/>
    <property type="match status" value="1"/>
</dbReference>
<evidence type="ECO:0000256" key="3">
    <source>
        <dbReference type="ARBA" id="ARBA00012438"/>
    </source>
</evidence>
<evidence type="ECO:0000256" key="4">
    <source>
        <dbReference type="ARBA" id="ARBA00022553"/>
    </source>
</evidence>
<feature type="domain" description="Response regulatory" evidence="12">
    <location>
        <begin position="927"/>
        <end position="1040"/>
    </location>
</feature>
<dbReference type="Gene3D" id="3.40.50.2300">
    <property type="match status" value="3"/>
</dbReference>
<evidence type="ECO:0000313" key="14">
    <source>
        <dbReference type="EMBL" id="SCC16448.1"/>
    </source>
</evidence>
<dbReference type="InterPro" id="IPR003660">
    <property type="entry name" value="HAMP_dom"/>
</dbReference>
<feature type="transmembrane region" description="Helical" evidence="10">
    <location>
        <begin position="278"/>
        <end position="296"/>
    </location>
</feature>
<name>A0A1C4CBN3_9BACT</name>
<feature type="modified residue" description="4-aspartylphosphate" evidence="8">
    <location>
        <position position="1245"/>
    </location>
</feature>
<dbReference type="RefSeq" id="WP_165798375.1">
    <property type="nucleotide sequence ID" value="NZ_FMAR01000004.1"/>
</dbReference>
<feature type="domain" description="Response regulatory" evidence="12">
    <location>
        <begin position="1196"/>
        <end position="1312"/>
    </location>
</feature>
<dbReference type="InterPro" id="IPR036097">
    <property type="entry name" value="HisK_dim/P_sf"/>
</dbReference>
<dbReference type="SMART" id="SM00388">
    <property type="entry name" value="HisKA"/>
    <property type="match status" value="1"/>
</dbReference>
<dbReference type="SUPFAM" id="SSF55874">
    <property type="entry name" value="ATPase domain of HSP90 chaperone/DNA topoisomerase II/histidine kinase"/>
    <property type="match status" value="1"/>
</dbReference>
<keyword evidence="10" id="KW-0472">Membrane</keyword>
<dbReference type="InterPro" id="IPR029016">
    <property type="entry name" value="GAF-like_dom_sf"/>
</dbReference>
<organism evidence="14 15">
    <name type="scientific">Chitinophaga costaii</name>
    <dbReference type="NCBI Taxonomy" id="1335309"/>
    <lineage>
        <taxon>Bacteria</taxon>
        <taxon>Pseudomonadati</taxon>
        <taxon>Bacteroidota</taxon>
        <taxon>Chitinophagia</taxon>
        <taxon>Chitinophagales</taxon>
        <taxon>Chitinophagaceae</taxon>
        <taxon>Chitinophaga</taxon>
    </lineage>
</organism>
<evidence type="ECO:0000256" key="1">
    <source>
        <dbReference type="ARBA" id="ARBA00000085"/>
    </source>
</evidence>
<protein>
    <recommendedName>
        <fullName evidence="3">histidine kinase</fullName>
        <ecNumber evidence="3">2.7.13.3</ecNumber>
    </recommendedName>
</protein>
<dbReference type="SUPFAM" id="SSF52172">
    <property type="entry name" value="CheY-like"/>
    <property type="match status" value="3"/>
</dbReference>
<dbReference type="SMART" id="SM00387">
    <property type="entry name" value="HATPase_c"/>
    <property type="match status" value="1"/>
</dbReference>
<dbReference type="InterPro" id="IPR013587">
    <property type="entry name" value="Nitrate/nitrite_sensing"/>
</dbReference>
<evidence type="ECO:0000259" key="11">
    <source>
        <dbReference type="PROSITE" id="PS50109"/>
    </source>
</evidence>
<evidence type="ECO:0000256" key="10">
    <source>
        <dbReference type="SAM" id="Phobius"/>
    </source>
</evidence>
<evidence type="ECO:0000256" key="9">
    <source>
        <dbReference type="SAM" id="Coils"/>
    </source>
</evidence>
<dbReference type="EC" id="2.7.13.3" evidence="3"/>
<dbReference type="Gene3D" id="6.10.340.10">
    <property type="match status" value="1"/>
</dbReference>
<keyword evidence="4 8" id="KW-0597">Phosphoprotein</keyword>
<dbReference type="CDD" id="cd17546">
    <property type="entry name" value="REC_hyHK_CKI1_RcsC-like"/>
    <property type="match status" value="1"/>
</dbReference>
<evidence type="ECO:0000259" key="12">
    <source>
        <dbReference type="PROSITE" id="PS50110"/>
    </source>
</evidence>
<dbReference type="GO" id="GO:0016020">
    <property type="term" value="C:membrane"/>
    <property type="evidence" value="ECO:0007669"/>
    <property type="project" value="UniProtKB-SubCell"/>
</dbReference>
<dbReference type="InterPro" id="IPR005467">
    <property type="entry name" value="His_kinase_dom"/>
</dbReference>
<dbReference type="SMART" id="SM00065">
    <property type="entry name" value="GAF"/>
    <property type="match status" value="1"/>
</dbReference>
<dbReference type="PROSITE" id="PS50110">
    <property type="entry name" value="RESPONSE_REGULATORY"/>
    <property type="match status" value="3"/>
</dbReference>
<dbReference type="InterPro" id="IPR011006">
    <property type="entry name" value="CheY-like_superfamily"/>
</dbReference>
<dbReference type="PANTHER" id="PTHR45339">
    <property type="entry name" value="HYBRID SIGNAL TRANSDUCTION HISTIDINE KINASE J"/>
    <property type="match status" value="1"/>
</dbReference>
<comment type="subcellular location">
    <subcellularLocation>
        <location evidence="2">Membrane</location>
    </subcellularLocation>
</comment>
<dbReference type="GO" id="GO:0000155">
    <property type="term" value="F:phosphorelay sensor kinase activity"/>
    <property type="evidence" value="ECO:0007669"/>
    <property type="project" value="InterPro"/>
</dbReference>
<dbReference type="Gene3D" id="3.30.450.40">
    <property type="match status" value="1"/>
</dbReference>
<dbReference type="InterPro" id="IPR003661">
    <property type="entry name" value="HisK_dim/P_dom"/>
</dbReference>
<comment type="catalytic activity">
    <reaction evidence="1">
        <text>ATP + protein L-histidine = ADP + protein N-phospho-L-histidine.</text>
        <dbReference type="EC" id="2.7.13.3"/>
    </reaction>
</comment>
<reference evidence="14 15" key="1">
    <citation type="submission" date="2016-08" db="EMBL/GenBank/DDBJ databases">
        <authorList>
            <person name="Seilhamer J.J."/>
        </authorList>
    </citation>
    <scope>NUCLEOTIDE SEQUENCE [LARGE SCALE GENOMIC DNA]</scope>
    <source>
        <strain evidence="14 15">A37T2</strain>
    </source>
</reference>
<dbReference type="EMBL" id="FMAR01000004">
    <property type="protein sequence ID" value="SCC16448.1"/>
    <property type="molecule type" value="Genomic_DNA"/>
</dbReference>
<evidence type="ECO:0000256" key="8">
    <source>
        <dbReference type="PROSITE-ProRule" id="PRU00169"/>
    </source>
</evidence>
<dbReference type="Proteomes" id="UP000242818">
    <property type="component" value="Unassembled WGS sequence"/>
</dbReference>
<dbReference type="FunFam" id="3.30.565.10:FF:000010">
    <property type="entry name" value="Sensor histidine kinase RcsC"/>
    <property type="match status" value="1"/>
</dbReference>
<dbReference type="Pfam" id="PF00512">
    <property type="entry name" value="HisKA"/>
    <property type="match status" value="1"/>
</dbReference>
<keyword evidence="7" id="KW-0902">Two-component regulatory system</keyword>
<dbReference type="SUPFAM" id="SSF55781">
    <property type="entry name" value="GAF domain-like"/>
    <property type="match status" value="1"/>
</dbReference>
<dbReference type="STRING" id="1335309.GA0116948_10447"/>
<dbReference type="PROSITE" id="PS50109">
    <property type="entry name" value="HIS_KIN"/>
    <property type="match status" value="1"/>
</dbReference>
<dbReference type="CDD" id="cd16922">
    <property type="entry name" value="HATPase_EvgS-ArcB-TorS-like"/>
    <property type="match status" value="1"/>
</dbReference>
<feature type="domain" description="HAMP" evidence="13">
    <location>
        <begin position="300"/>
        <end position="352"/>
    </location>
</feature>
<dbReference type="SMART" id="SM00304">
    <property type="entry name" value="HAMP"/>
    <property type="match status" value="1"/>
</dbReference>
<dbReference type="PANTHER" id="PTHR45339:SF1">
    <property type="entry name" value="HYBRID SIGNAL TRANSDUCTION HISTIDINE KINASE J"/>
    <property type="match status" value="1"/>
</dbReference>